<evidence type="ECO:0000313" key="3">
    <source>
        <dbReference type="Proteomes" id="UP000631114"/>
    </source>
</evidence>
<evidence type="ECO:0000256" key="1">
    <source>
        <dbReference type="SAM" id="MobiDB-lite"/>
    </source>
</evidence>
<dbReference type="PANTHER" id="PTHR47854">
    <property type="entry name" value="SURFEIT LOCUS PROTEIN 2 (SURF2)"/>
    <property type="match status" value="1"/>
</dbReference>
<gene>
    <name evidence="2" type="ORF">IFM89_027042</name>
</gene>
<feature type="region of interest" description="Disordered" evidence="1">
    <location>
        <begin position="1"/>
        <end position="31"/>
    </location>
</feature>
<proteinExistence type="predicted"/>
<keyword evidence="3" id="KW-1185">Reference proteome</keyword>
<dbReference type="AlphaFoldDB" id="A0A835HD98"/>
<dbReference type="EMBL" id="JADFTS010000007">
    <property type="protein sequence ID" value="KAF9598340.1"/>
    <property type="molecule type" value="Genomic_DNA"/>
</dbReference>
<dbReference type="PANTHER" id="PTHR47854:SF1">
    <property type="entry name" value="SURFEIT LOCUS PROTEIN 2 (SURF2)"/>
    <property type="match status" value="1"/>
</dbReference>
<reference evidence="2 3" key="1">
    <citation type="submission" date="2020-10" db="EMBL/GenBank/DDBJ databases">
        <title>The Coptis chinensis genome and diversification of protoberbering-type alkaloids.</title>
        <authorList>
            <person name="Wang B."/>
            <person name="Shu S."/>
            <person name="Song C."/>
            <person name="Liu Y."/>
        </authorList>
    </citation>
    <scope>NUCLEOTIDE SEQUENCE [LARGE SCALE GENOMIC DNA]</scope>
    <source>
        <strain evidence="2">HL-2020</strain>
        <tissue evidence="2">Leaf</tissue>
    </source>
</reference>
<name>A0A835HD98_9MAGN</name>
<feature type="region of interest" description="Disordered" evidence="1">
    <location>
        <begin position="140"/>
        <end position="161"/>
    </location>
</feature>
<evidence type="ECO:0000313" key="2">
    <source>
        <dbReference type="EMBL" id="KAF9598340.1"/>
    </source>
</evidence>
<comment type="caution">
    <text evidence="2">The sequence shown here is derived from an EMBL/GenBank/DDBJ whole genome shotgun (WGS) entry which is preliminary data.</text>
</comment>
<dbReference type="InterPro" id="IPR008833">
    <property type="entry name" value="Surf2"/>
</dbReference>
<feature type="compositionally biased region" description="Acidic residues" evidence="1">
    <location>
        <begin position="188"/>
        <end position="225"/>
    </location>
</feature>
<feature type="compositionally biased region" description="Polar residues" evidence="1">
    <location>
        <begin position="256"/>
        <end position="279"/>
    </location>
</feature>
<dbReference type="Proteomes" id="UP000631114">
    <property type="component" value="Unassembled WGS sequence"/>
</dbReference>
<feature type="compositionally biased region" description="Polar residues" evidence="1">
    <location>
        <begin position="305"/>
        <end position="316"/>
    </location>
</feature>
<feature type="compositionally biased region" description="Basic and acidic residues" evidence="1">
    <location>
        <begin position="20"/>
        <end position="31"/>
    </location>
</feature>
<sequence length="331" mass="37080">MKKRPMAMAPSCTTSEDQGEENKGKKENMKEEGCYTKMLNSPTFKEMGNGRFRCVETGHEMLSKDLESYKKSRKCRVALIDIAISQKKLPFYMFKQDPQCKTKLICKLTEDIVNKSEEHIWKHVNGGKFLLKLEAADGKSSIETEKLHTPTKSRYEHVAPNSPSLRIKSSIAELHSSANIYNLKNAETIEDDESEDSDNEDNDSDEESDDEGMLEAEDESDTEDEPTPRNAKSAKKRPAESSKKPPAPVKKVILLTPQNSGSDGNRSSTRSATPYPSKQKTGRTIAGNSKQQSPKPVGQFARKIFSSNGSPSSQTKTKQRRLEIIEELRQS</sequence>
<feature type="compositionally biased region" description="Basic and acidic residues" evidence="1">
    <location>
        <begin position="140"/>
        <end position="157"/>
    </location>
</feature>
<dbReference type="OrthoDB" id="127285at2759"/>
<protein>
    <submittedName>
        <fullName evidence="2">Uncharacterized protein</fullName>
    </submittedName>
</protein>
<accession>A0A835HD98</accession>
<dbReference type="Pfam" id="PF05477">
    <property type="entry name" value="SURF2"/>
    <property type="match status" value="1"/>
</dbReference>
<organism evidence="2 3">
    <name type="scientific">Coptis chinensis</name>
    <dbReference type="NCBI Taxonomy" id="261450"/>
    <lineage>
        <taxon>Eukaryota</taxon>
        <taxon>Viridiplantae</taxon>
        <taxon>Streptophyta</taxon>
        <taxon>Embryophyta</taxon>
        <taxon>Tracheophyta</taxon>
        <taxon>Spermatophyta</taxon>
        <taxon>Magnoliopsida</taxon>
        <taxon>Ranunculales</taxon>
        <taxon>Ranunculaceae</taxon>
        <taxon>Coptidoideae</taxon>
        <taxon>Coptis</taxon>
    </lineage>
</organism>
<feature type="region of interest" description="Disordered" evidence="1">
    <location>
        <begin position="183"/>
        <end position="321"/>
    </location>
</feature>